<feature type="region of interest" description="Disordered" evidence="1">
    <location>
        <begin position="88"/>
        <end position="116"/>
    </location>
</feature>
<feature type="non-terminal residue" evidence="2">
    <location>
        <position position="138"/>
    </location>
</feature>
<comment type="caution">
    <text evidence="2">The sequence shown here is derived from an EMBL/GenBank/DDBJ whole genome shotgun (WGS) entry which is preliminary data.</text>
</comment>
<evidence type="ECO:0000313" key="3">
    <source>
        <dbReference type="Proteomes" id="UP001233999"/>
    </source>
</evidence>
<name>A0AAD8E4N5_DIPPU</name>
<sequence>EYKELFSVFDKELQIGHRPANAVKDDKVPLVAWEPYFCVLLQDEQTLTAYRSEELSIGDALFVDLPRVRLDGGAKAFRQRWGYELCPPPPLLEEEEGEGDGEPAETASLREESTALTASPLGQSVAPKMYLLFILKYS</sequence>
<evidence type="ECO:0000313" key="2">
    <source>
        <dbReference type="EMBL" id="KAJ9576689.1"/>
    </source>
</evidence>
<proteinExistence type="predicted"/>
<accession>A0AAD8E4N5</accession>
<reference evidence="2" key="1">
    <citation type="journal article" date="2023" name="IScience">
        <title>Live-bearing cockroach genome reveals convergent evolutionary mechanisms linked to viviparity in insects and beyond.</title>
        <authorList>
            <person name="Fouks B."/>
            <person name="Harrison M.C."/>
            <person name="Mikhailova A.A."/>
            <person name="Marchal E."/>
            <person name="English S."/>
            <person name="Carruthers M."/>
            <person name="Jennings E.C."/>
            <person name="Chiamaka E.L."/>
            <person name="Frigard R.A."/>
            <person name="Pippel M."/>
            <person name="Attardo G.M."/>
            <person name="Benoit J.B."/>
            <person name="Bornberg-Bauer E."/>
            <person name="Tobe S.S."/>
        </authorList>
    </citation>
    <scope>NUCLEOTIDE SEQUENCE</scope>
    <source>
        <strain evidence="2">Stay&amp;Tobe</strain>
    </source>
</reference>
<gene>
    <name evidence="2" type="ORF">L9F63_025415</name>
</gene>
<evidence type="ECO:0000256" key="1">
    <source>
        <dbReference type="SAM" id="MobiDB-lite"/>
    </source>
</evidence>
<organism evidence="2 3">
    <name type="scientific">Diploptera punctata</name>
    <name type="common">Pacific beetle cockroach</name>
    <dbReference type="NCBI Taxonomy" id="6984"/>
    <lineage>
        <taxon>Eukaryota</taxon>
        <taxon>Metazoa</taxon>
        <taxon>Ecdysozoa</taxon>
        <taxon>Arthropoda</taxon>
        <taxon>Hexapoda</taxon>
        <taxon>Insecta</taxon>
        <taxon>Pterygota</taxon>
        <taxon>Neoptera</taxon>
        <taxon>Polyneoptera</taxon>
        <taxon>Dictyoptera</taxon>
        <taxon>Blattodea</taxon>
        <taxon>Blaberoidea</taxon>
        <taxon>Blaberidae</taxon>
        <taxon>Diplopterinae</taxon>
        <taxon>Diploptera</taxon>
    </lineage>
</organism>
<protein>
    <submittedName>
        <fullName evidence="2">Uncharacterized protein</fullName>
    </submittedName>
</protein>
<keyword evidence="3" id="KW-1185">Reference proteome</keyword>
<dbReference type="EMBL" id="JASPKZ010009497">
    <property type="protein sequence ID" value="KAJ9576689.1"/>
    <property type="molecule type" value="Genomic_DNA"/>
</dbReference>
<feature type="compositionally biased region" description="Acidic residues" evidence="1">
    <location>
        <begin position="92"/>
        <end position="103"/>
    </location>
</feature>
<dbReference type="AlphaFoldDB" id="A0AAD8E4N5"/>
<reference evidence="2" key="2">
    <citation type="submission" date="2023-05" db="EMBL/GenBank/DDBJ databases">
        <authorList>
            <person name="Fouks B."/>
        </authorList>
    </citation>
    <scope>NUCLEOTIDE SEQUENCE</scope>
    <source>
        <strain evidence="2">Stay&amp;Tobe</strain>
        <tissue evidence="2">Testes</tissue>
    </source>
</reference>
<dbReference type="Proteomes" id="UP001233999">
    <property type="component" value="Unassembled WGS sequence"/>
</dbReference>